<accession>A0ABP9YAB9</accession>
<reference evidence="2 3" key="1">
    <citation type="submission" date="2024-04" db="EMBL/GenBank/DDBJ databases">
        <title>genome sequences of Mucor flavus KT1a and Helicostylum pulchrum KT1b strains isolation_sourced from the surface of a dry-aged beef.</title>
        <authorList>
            <person name="Toyotome T."/>
            <person name="Hosono M."/>
            <person name="Torimaru M."/>
            <person name="Fukuda K."/>
            <person name="Mikami N."/>
        </authorList>
    </citation>
    <scope>NUCLEOTIDE SEQUENCE [LARGE SCALE GENOMIC DNA]</scope>
    <source>
        <strain evidence="2 3">KT1b</strain>
    </source>
</reference>
<protein>
    <submittedName>
        <fullName evidence="2">Uncharacterized protein</fullName>
    </submittedName>
</protein>
<name>A0ABP9YAB9_9FUNG</name>
<gene>
    <name evidence="2" type="ORF">HPULCUR_008734</name>
</gene>
<sequence>MNPLANVMTITDAIVYSDRIHTSVNSHGIEILSFMARLLDNQIVTVVHTNGAQMQAAMQPIYERYRINALERSSVLRINVRGCLSKAGNYHFLEQPSIAPVFAIVATDFSVDIVYTTPKPLAVDTIVVSDDEVEKDVAIGNNNIGATEHLASINKGPKNPKVGTTGAKHTEKGTHLPIGQTRKYLQYPHLSHPSHPNMGC</sequence>
<evidence type="ECO:0000313" key="3">
    <source>
        <dbReference type="Proteomes" id="UP001476247"/>
    </source>
</evidence>
<dbReference type="EMBL" id="BAABUJ010000027">
    <property type="protein sequence ID" value="GAA5803257.1"/>
    <property type="molecule type" value="Genomic_DNA"/>
</dbReference>
<comment type="caution">
    <text evidence="2">The sequence shown here is derived from an EMBL/GenBank/DDBJ whole genome shotgun (WGS) entry which is preliminary data.</text>
</comment>
<keyword evidence="3" id="KW-1185">Reference proteome</keyword>
<dbReference type="Proteomes" id="UP001476247">
    <property type="component" value="Unassembled WGS sequence"/>
</dbReference>
<proteinExistence type="predicted"/>
<evidence type="ECO:0000256" key="1">
    <source>
        <dbReference type="SAM" id="MobiDB-lite"/>
    </source>
</evidence>
<evidence type="ECO:0000313" key="2">
    <source>
        <dbReference type="EMBL" id="GAA5803257.1"/>
    </source>
</evidence>
<organism evidence="2 3">
    <name type="scientific">Helicostylum pulchrum</name>
    <dbReference type="NCBI Taxonomy" id="562976"/>
    <lineage>
        <taxon>Eukaryota</taxon>
        <taxon>Fungi</taxon>
        <taxon>Fungi incertae sedis</taxon>
        <taxon>Mucoromycota</taxon>
        <taxon>Mucoromycotina</taxon>
        <taxon>Mucoromycetes</taxon>
        <taxon>Mucorales</taxon>
        <taxon>Mucorineae</taxon>
        <taxon>Mucoraceae</taxon>
        <taxon>Helicostylum</taxon>
    </lineage>
</organism>
<feature type="region of interest" description="Disordered" evidence="1">
    <location>
        <begin position="151"/>
        <end position="178"/>
    </location>
</feature>